<evidence type="ECO:0000256" key="2">
    <source>
        <dbReference type="ARBA" id="ARBA00006460"/>
    </source>
</evidence>
<feature type="binding site" evidence="12">
    <location>
        <position position="537"/>
    </location>
    <ligand>
        <name>Mg(2+)</name>
        <dbReference type="ChEBI" id="CHEBI:18420"/>
    </ligand>
</feature>
<keyword evidence="7 12" id="KW-0862">Zinc</keyword>
<keyword evidence="14" id="KW-0175">Coiled coil</keyword>
<dbReference type="Gene3D" id="4.10.860.120">
    <property type="entry name" value="RNA polymerase II, clamp domain"/>
    <property type="match status" value="1"/>
</dbReference>
<dbReference type="InterPro" id="IPR000722">
    <property type="entry name" value="RNA_pol_asu"/>
</dbReference>
<comment type="subunit">
    <text evidence="10 12">The RNAP catalytic core consists of 2 alpha, 1 beta, 1 beta' and 1 omega subunit. When a sigma factor is associated with the core the holoenzyme is formed, which can initiate transcription.</text>
</comment>
<reference evidence="16" key="1">
    <citation type="submission" date="2022-01" db="EMBL/GenBank/DDBJ databases">
        <title>Corynebacterium sp. nov isolated from isolated from the feces of the greater white-fronted geese (Anser albifrons) at Poyang Lake, PR China.</title>
        <authorList>
            <person name="Liu Q."/>
        </authorList>
    </citation>
    <scope>NUCLEOTIDE SEQUENCE</scope>
    <source>
        <strain evidence="16">JCM 32435</strain>
    </source>
</reference>
<evidence type="ECO:0000256" key="5">
    <source>
        <dbReference type="ARBA" id="ARBA00022695"/>
    </source>
</evidence>
<evidence type="ECO:0000256" key="4">
    <source>
        <dbReference type="ARBA" id="ARBA00022679"/>
    </source>
</evidence>
<dbReference type="CDD" id="cd01609">
    <property type="entry name" value="RNAP_beta'_N"/>
    <property type="match status" value="1"/>
</dbReference>
<dbReference type="Pfam" id="PF05000">
    <property type="entry name" value="RNA_pol_Rpb1_4"/>
    <property type="match status" value="1"/>
</dbReference>
<evidence type="ECO:0000259" key="15">
    <source>
        <dbReference type="SMART" id="SM00663"/>
    </source>
</evidence>
<evidence type="ECO:0000256" key="3">
    <source>
        <dbReference type="ARBA" id="ARBA00022478"/>
    </source>
</evidence>
<dbReference type="FunFam" id="1.10.40.90:FF:000001">
    <property type="entry name" value="DNA-directed RNA polymerase subunit beta"/>
    <property type="match status" value="1"/>
</dbReference>
<dbReference type="CDD" id="cd02655">
    <property type="entry name" value="RNAP_beta'_C"/>
    <property type="match status" value="1"/>
</dbReference>
<comment type="cofactor">
    <cofactor evidence="12">
        <name>Mg(2+)</name>
        <dbReference type="ChEBI" id="CHEBI:18420"/>
    </cofactor>
    <text evidence="12">Binds 1 Mg(2+) ion per subunit.</text>
</comment>
<dbReference type="GO" id="GO:0000428">
    <property type="term" value="C:DNA-directed RNA polymerase complex"/>
    <property type="evidence" value="ECO:0007669"/>
    <property type="project" value="UniProtKB-KW"/>
</dbReference>
<dbReference type="GO" id="GO:0003677">
    <property type="term" value="F:DNA binding"/>
    <property type="evidence" value="ECO:0007669"/>
    <property type="project" value="UniProtKB-UniRule"/>
</dbReference>
<dbReference type="HAMAP" id="MF_01322">
    <property type="entry name" value="RNApol_bact_RpoC"/>
    <property type="match status" value="1"/>
</dbReference>
<gene>
    <name evidence="12" type="primary">rpoC</name>
    <name evidence="16" type="ORF">L1O03_01600</name>
</gene>
<dbReference type="InterPro" id="IPR007080">
    <property type="entry name" value="RNA_pol_Rpb1_1"/>
</dbReference>
<evidence type="ECO:0000256" key="13">
    <source>
        <dbReference type="RuleBase" id="RU004279"/>
    </source>
</evidence>
<dbReference type="Gene3D" id="2.40.40.20">
    <property type="match status" value="1"/>
</dbReference>
<dbReference type="Pfam" id="PF04998">
    <property type="entry name" value="RNA_pol_Rpb1_5"/>
    <property type="match status" value="1"/>
</dbReference>
<dbReference type="InterPro" id="IPR012754">
    <property type="entry name" value="DNA-dir_RpoC_beta_prime_bact"/>
</dbReference>
<accession>A0A9X1TZM4</accession>
<dbReference type="SUPFAM" id="SSF64484">
    <property type="entry name" value="beta and beta-prime subunits of DNA dependent RNA-polymerase"/>
    <property type="match status" value="1"/>
</dbReference>
<keyword evidence="5 12" id="KW-0548">Nucleotidyltransferase</keyword>
<evidence type="ECO:0000256" key="1">
    <source>
        <dbReference type="ARBA" id="ARBA00004026"/>
    </source>
</evidence>
<evidence type="ECO:0000256" key="7">
    <source>
        <dbReference type="ARBA" id="ARBA00022833"/>
    </source>
</evidence>
<dbReference type="NCBIfam" id="NF011498">
    <property type="entry name" value="PRK14906.1"/>
    <property type="match status" value="1"/>
</dbReference>
<feature type="binding site" evidence="12">
    <location>
        <position position="60"/>
    </location>
    <ligand>
        <name>Zn(2+)</name>
        <dbReference type="ChEBI" id="CHEBI:29105"/>
        <label>1</label>
    </ligand>
</feature>
<evidence type="ECO:0000256" key="9">
    <source>
        <dbReference type="ARBA" id="ARBA00023163"/>
    </source>
</evidence>
<comment type="caution">
    <text evidence="16">The sequence shown here is derived from an EMBL/GenBank/DDBJ whole genome shotgun (WGS) entry which is preliminary data.</text>
</comment>
<dbReference type="FunFam" id="1.10.150.390:FF:000002">
    <property type="entry name" value="DNA-directed RNA polymerase subunit beta"/>
    <property type="match status" value="1"/>
</dbReference>
<evidence type="ECO:0000313" key="16">
    <source>
        <dbReference type="EMBL" id="MCF4005869.1"/>
    </source>
</evidence>
<evidence type="ECO:0000313" key="17">
    <source>
        <dbReference type="Proteomes" id="UP001139336"/>
    </source>
</evidence>
<keyword evidence="6 12" id="KW-0479">Metal-binding</keyword>
<dbReference type="GO" id="GO:0008270">
    <property type="term" value="F:zinc ion binding"/>
    <property type="evidence" value="ECO:0007669"/>
    <property type="project" value="UniProtKB-UniRule"/>
</dbReference>
<feature type="binding site" evidence="12">
    <location>
        <position position="539"/>
    </location>
    <ligand>
        <name>Mg(2+)</name>
        <dbReference type="ChEBI" id="CHEBI:18420"/>
    </ligand>
</feature>
<evidence type="ECO:0000256" key="14">
    <source>
        <dbReference type="SAM" id="Coils"/>
    </source>
</evidence>
<dbReference type="RefSeq" id="WP_236117660.1">
    <property type="nucleotide sequence ID" value="NZ_JAKGSI010000001.1"/>
</dbReference>
<dbReference type="EMBL" id="JAKGSI010000001">
    <property type="protein sequence ID" value="MCF4005869.1"/>
    <property type="molecule type" value="Genomic_DNA"/>
</dbReference>
<dbReference type="Pfam" id="PF04997">
    <property type="entry name" value="RNA_pol_Rpb1_1"/>
    <property type="match status" value="1"/>
</dbReference>
<keyword evidence="17" id="KW-1185">Reference proteome</keyword>
<dbReference type="PANTHER" id="PTHR19376:SF54">
    <property type="entry name" value="DNA-DIRECTED RNA POLYMERASE SUBUNIT BETA"/>
    <property type="match status" value="1"/>
</dbReference>
<dbReference type="InterPro" id="IPR007083">
    <property type="entry name" value="RNA_pol_Rpb1_4"/>
</dbReference>
<dbReference type="InterPro" id="IPR038120">
    <property type="entry name" value="Rpb1_funnel_sf"/>
</dbReference>
<dbReference type="InterPro" id="IPR044893">
    <property type="entry name" value="RNA_pol_Rpb1_clamp_domain"/>
</dbReference>
<keyword evidence="4 12" id="KW-0808">Transferase</keyword>
<evidence type="ECO:0000256" key="12">
    <source>
        <dbReference type="HAMAP-Rule" id="MF_01322"/>
    </source>
</evidence>
<feature type="binding site" evidence="12">
    <location>
        <position position="535"/>
    </location>
    <ligand>
        <name>Mg(2+)</name>
        <dbReference type="ChEBI" id="CHEBI:18420"/>
    </ligand>
</feature>
<evidence type="ECO:0000256" key="8">
    <source>
        <dbReference type="ARBA" id="ARBA00022842"/>
    </source>
</evidence>
<evidence type="ECO:0000256" key="10">
    <source>
        <dbReference type="ARBA" id="ARBA00025935"/>
    </source>
</evidence>
<evidence type="ECO:0000256" key="6">
    <source>
        <dbReference type="ARBA" id="ARBA00022723"/>
    </source>
</evidence>
<dbReference type="Gene3D" id="1.10.40.90">
    <property type="match status" value="1"/>
</dbReference>
<feature type="binding site" evidence="12">
    <location>
        <position position="902"/>
    </location>
    <ligand>
        <name>Zn(2+)</name>
        <dbReference type="ChEBI" id="CHEBI:29105"/>
        <label>2</label>
    </ligand>
</feature>
<feature type="coiled-coil region" evidence="14">
    <location>
        <begin position="167"/>
        <end position="222"/>
    </location>
</feature>
<dbReference type="SMART" id="SM00663">
    <property type="entry name" value="RPOLA_N"/>
    <property type="match status" value="1"/>
</dbReference>
<dbReference type="NCBIfam" id="TIGR02386">
    <property type="entry name" value="rpoC_TIGR"/>
    <property type="match status" value="1"/>
</dbReference>
<comment type="cofactor">
    <cofactor evidence="12">
        <name>Zn(2+)</name>
        <dbReference type="ChEBI" id="CHEBI:29105"/>
    </cofactor>
    <text evidence="12">Binds 2 Zn(2+) ions per subunit.</text>
</comment>
<dbReference type="InterPro" id="IPR042102">
    <property type="entry name" value="RNA_pol_Rpb1_3_sf"/>
</dbReference>
<dbReference type="GO" id="GO:0000287">
    <property type="term" value="F:magnesium ion binding"/>
    <property type="evidence" value="ECO:0007669"/>
    <property type="project" value="UniProtKB-UniRule"/>
</dbReference>
<comment type="function">
    <text evidence="1 12 13">DNA-dependent RNA polymerase catalyzes the transcription of DNA into RNA using the four ribonucleoside triphosphates as substrates.</text>
</comment>
<feature type="binding site" evidence="12">
    <location>
        <position position="62"/>
    </location>
    <ligand>
        <name>Zn(2+)</name>
        <dbReference type="ChEBI" id="CHEBI:29105"/>
        <label>1</label>
    </ligand>
</feature>
<protein>
    <recommendedName>
        <fullName evidence="12">DNA-directed RNA polymerase subunit beta'</fullName>
        <shortName evidence="12">RNAP subunit beta'</shortName>
        <ecNumber evidence="12">2.7.7.6</ecNumber>
    </recommendedName>
    <alternativeName>
        <fullName evidence="12">RNA polymerase subunit beta'</fullName>
    </alternativeName>
    <alternativeName>
        <fullName evidence="12">Transcriptase subunit beta'</fullName>
    </alternativeName>
</protein>
<dbReference type="GO" id="GO:0006351">
    <property type="term" value="P:DNA-templated transcription"/>
    <property type="evidence" value="ECO:0007669"/>
    <property type="project" value="UniProtKB-UniRule"/>
</dbReference>
<dbReference type="Gene3D" id="1.10.274.100">
    <property type="entry name" value="RNA polymerase Rpb1, domain 3"/>
    <property type="match status" value="1"/>
</dbReference>
<comment type="similarity">
    <text evidence="2 12 13">Belongs to the RNA polymerase beta' chain family.</text>
</comment>
<dbReference type="Gene3D" id="1.10.150.390">
    <property type="match status" value="1"/>
</dbReference>
<sequence>MLDVNFFDELRIGLATADDIRRWSKGEVKKPETINYRTLKPEKDGLFCERIFGPTRDWECACGKYKRVRYKGIICERCGVEVTKSKVRRERMGHIELAAPVTHIWYFKGVPSRLGYLLDLAPKDLERIIYFAANIITSVDEEARHNDLTTLEAEMLLEKKDVEADAESEIAERAAKLEEDLAELEAAGAKADARRKVQNAADKEMQHIRERAEREIERLDEIWNTFTKLAPKQMIIDESIYEELVDRYEDYFTGGMGAEAIQTLIRNFDLDKEAEELRTIINEGKGQKKVRALKRLKVVAAFQRSGNDPAGMVLDCIPVIPPELRPMVQLDGGRFATSDLNDLYRRVINRNNRLKRMIDLGAPEIIVNNEKRMLQESVDALFDNGRRGRPVTGPGNRPLKSLSDLLKGKQGRFRQNLLGKRVDYSGRSVIIVGPQLRLHECGLPKLMALELFKPFVMKRLVEHDYAQNIKSAKRMVERQRPEVWDVLEEAIAEHPVMLNRAPTLHRLGIQAFEPVLVEGKAIQLHPLACEAFNADFDGDQMAVHLPLSAEAQAEARVLMLASNNILSPASGKPLAMPRLDMVTGLYFLTMDKGEDEIGGEGRYRPATTDHPAEGDYSTVAEAIMARDRGVLGLQAPIRVRISHLRPPADIEAELFPDGWEQGQEWTAHTTLGRVMFNELLPWNYPYLEGVMVRKGGGTGKILLGDVITDLSAKYPMITVAQTMDKMKDAGFYWATRSGVTISMSDVLVLPNKEEILDRYEAEAREIERKYWVQGALTERERYDRLVELWKDATDTVGEAVENLYPDDNPIPMIVKSGAAGNMRQIWTLAGMKGMVVNSKGDYITRPIKTSFREGLSVLEYFNNSHGSRKGLADTALRTADSGYLTRRLVDVAQDVIVREEDCGTTQGIRVPVAEAVYDADGQVTGYTRHPLTETSVAGRVLATDATTEDGTVVLEAGAEINEQEIDALVDAGVTKVKVRSVLTCSTATGVCAKCYGKSMASGKLVDIGEAVGIVAAQSIGEPGTQLTMRTFHQGGVGGDITGGLPRVQELFEARVPKNRAPIASAAGTVHLEDEGNFYTLRITPDDGSDDVVYEKLSKRQGLAMVRRPMESNPSAMIERTLREGDHVEIGDRLLRGPADPHDVLEVLGRRGVEQHLIDEVQAVYRTQGVAIHDKHIEIIIRQMLRRGTVIESGSTEFLPGTLVDLTEAKLANQEAVAAGGDPAQLRSEIMGITKASLATESWLSAASFQETTRVLTDAAINKRSDKLIGLKENVIIGKLIPAGTGISRYRNITVKPTESARSASYPVPTFGDSIYGGDDSFAEYTGPSVPLEEAHFYDQ</sequence>
<dbReference type="Gene3D" id="2.40.50.100">
    <property type="match status" value="1"/>
</dbReference>
<keyword evidence="8 12" id="KW-0460">Magnesium</keyword>
<feature type="binding site" evidence="12">
    <location>
        <position position="78"/>
    </location>
    <ligand>
        <name>Zn(2+)</name>
        <dbReference type="ChEBI" id="CHEBI:29105"/>
        <label>1</label>
    </ligand>
</feature>
<feature type="binding site" evidence="12">
    <location>
        <position position="75"/>
    </location>
    <ligand>
        <name>Zn(2+)</name>
        <dbReference type="ChEBI" id="CHEBI:29105"/>
        <label>1</label>
    </ligand>
</feature>
<dbReference type="Proteomes" id="UP001139336">
    <property type="component" value="Unassembled WGS sequence"/>
</dbReference>
<dbReference type="InterPro" id="IPR007066">
    <property type="entry name" value="RNA_pol_Rpb1_3"/>
</dbReference>
<comment type="catalytic activity">
    <reaction evidence="11 12 13">
        <text>RNA(n) + a ribonucleoside 5'-triphosphate = RNA(n+1) + diphosphate</text>
        <dbReference type="Rhea" id="RHEA:21248"/>
        <dbReference type="Rhea" id="RHEA-COMP:14527"/>
        <dbReference type="Rhea" id="RHEA-COMP:17342"/>
        <dbReference type="ChEBI" id="CHEBI:33019"/>
        <dbReference type="ChEBI" id="CHEBI:61557"/>
        <dbReference type="ChEBI" id="CHEBI:140395"/>
        <dbReference type="EC" id="2.7.7.6"/>
    </reaction>
</comment>
<dbReference type="GO" id="GO:0003899">
    <property type="term" value="F:DNA-directed RNA polymerase activity"/>
    <property type="evidence" value="ECO:0007669"/>
    <property type="project" value="UniProtKB-UniRule"/>
</dbReference>
<dbReference type="Gene3D" id="1.10.132.30">
    <property type="match status" value="1"/>
</dbReference>
<dbReference type="InterPro" id="IPR045867">
    <property type="entry name" value="DNA-dir_RpoC_beta_prime"/>
</dbReference>
<dbReference type="PANTHER" id="PTHR19376">
    <property type="entry name" value="DNA-DIRECTED RNA POLYMERASE"/>
    <property type="match status" value="1"/>
</dbReference>
<dbReference type="InterPro" id="IPR006592">
    <property type="entry name" value="RNA_pol_N"/>
</dbReference>
<evidence type="ECO:0000256" key="11">
    <source>
        <dbReference type="ARBA" id="ARBA00048552"/>
    </source>
</evidence>
<name>A0A9X1TZM4_9CORY</name>
<dbReference type="FunFam" id="4.10.860.120:FF:000001">
    <property type="entry name" value="DNA-directed RNA polymerase subunit beta"/>
    <property type="match status" value="1"/>
</dbReference>
<feature type="binding site" evidence="12">
    <location>
        <position position="994"/>
    </location>
    <ligand>
        <name>Zn(2+)</name>
        <dbReference type="ChEBI" id="CHEBI:29105"/>
        <label>2</label>
    </ligand>
</feature>
<keyword evidence="3 12" id="KW-0240">DNA-directed RNA polymerase</keyword>
<dbReference type="Pfam" id="PF00623">
    <property type="entry name" value="RNA_pol_Rpb1_2"/>
    <property type="match status" value="1"/>
</dbReference>
<keyword evidence="9 12" id="KW-0804">Transcription</keyword>
<organism evidence="16 17">
    <name type="scientific">Corynebacterium uropygiale</name>
    <dbReference type="NCBI Taxonomy" id="1775911"/>
    <lineage>
        <taxon>Bacteria</taxon>
        <taxon>Bacillati</taxon>
        <taxon>Actinomycetota</taxon>
        <taxon>Actinomycetes</taxon>
        <taxon>Mycobacteriales</taxon>
        <taxon>Corynebacteriaceae</taxon>
        <taxon>Corynebacterium</taxon>
    </lineage>
</organism>
<feature type="binding site" evidence="12">
    <location>
        <position position="991"/>
    </location>
    <ligand>
        <name>Zn(2+)</name>
        <dbReference type="ChEBI" id="CHEBI:29105"/>
        <label>2</label>
    </ligand>
</feature>
<dbReference type="EC" id="2.7.7.6" evidence="12"/>
<feature type="binding site" evidence="12">
    <location>
        <position position="984"/>
    </location>
    <ligand>
        <name>Zn(2+)</name>
        <dbReference type="ChEBI" id="CHEBI:29105"/>
        <label>2</label>
    </ligand>
</feature>
<feature type="domain" description="RNA polymerase N-terminal" evidence="15">
    <location>
        <begin position="310"/>
        <end position="589"/>
    </location>
</feature>
<dbReference type="Gene3D" id="1.10.1790.20">
    <property type="match status" value="1"/>
</dbReference>
<proteinExistence type="inferred from homology"/>
<dbReference type="Pfam" id="PF04983">
    <property type="entry name" value="RNA_pol_Rpb1_3"/>
    <property type="match status" value="1"/>
</dbReference>
<dbReference type="InterPro" id="IPR007081">
    <property type="entry name" value="RNA_pol_Rpb1_5"/>
</dbReference>